<name>A0A9W5TCX3_BABOV</name>
<dbReference type="Proteomes" id="UP001057455">
    <property type="component" value="Unassembled WGS sequence"/>
</dbReference>
<dbReference type="OrthoDB" id="360291at2759"/>
<reference evidence="3" key="1">
    <citation type="submission" date="2019-12" db="EMBL/GenBank/DDBJ databases">
        <title>Genome sequence of Babesia ovis.</title>
        <authorList>
            <person name="Yamagishi J."/>
            <person name="Sevinc F."/>
            <person name="Xuan X."/>
        </authorList>
    </citation>
    <scope>NUCLEOTIDE SEQUENCE</scope>
    <source>
        <strain evidence="3">Selcuk</strain>
    </source>
</reference>
<evidence type="ECO:0000256" key="2">
    <source>
        <dbReference type="SAM" id="SignalP"/>
    </source>
</evidence>
<sequence>MATYIRHLICVLLVSSTDFSEIWNKRDWYPVVCPGGNIVAAKATINHRNKCFIPTFRTPYTSTGLNITQIHATKEVEDIDTIPGIDGDQDEPRDPTAGDRSLDEWKSDMADIPGAWRIYYPIVLKDTVGLLPYPGIRPSVIFCDISGSVVGPENDESGKGAFLLDAGEAVTIEDEDSYIHNRRICMIMLSGKTYSNIRVVLLGRMFYSKDYVLDELGGVVQMRAAMFVGQAFVESFRSPELTEALERIKRRITVLDGRGNEVNPLTWEYQPLNNPGSPFRWMHGTDKWKYMGPCTAYRVLGPGLNISHKPMIFDKYNDEDIYNIVDPAKMNKTIYTKPEKIEQETKKVLDAIFQSSDDPKRKFKMDNEAYLNEFYQEMLTLAKNGPDYYKNVMD</sequence>
<dbReference type="EMBL" id="BLIY01000009">
    <property type="protein sequence ID" value="GFE54122.1"/>
    <property type="molecule type" value="Genomic_DNA"/>
</dbReference>
<evidence type="ECO:0000313" key="3">
    <source>
        <dbReference type="EMBL" id="GFE54122.1"/>
    </source>
</evidence>
<evidence type="ECO:0000256" key="1">
    <source>
        <dbReference type="SAM" id="MobiDB-lite"/>
    </source>
</evidence>
<gene>
    <name evidence="3" type="ORF">BaOVIS_015260</name>
</gene>
<keyword evidence="2" id="KW-0732">Signal</keyword>
<feature type="region of interest" description="Disordered" evidence="1">
    <location>
        <begin position="78"/>
        <end position="102"/>
    </location>
</feature>
<protein>
    <submittedName>
        <fullName evidence="3">Uncharacterized protein</fullName>
    </submittedName>
</protein>
<feature type="compositionally biased region" description="Basic and acidic residues" evidence="1">
    <location>
        <begin position="90"/>
        <end position="102"/>
    </location>
</feature>
<dbReference type="AlphaFoldDB" id="A0A9W5TCX3"/>
<accession>A0A9W5TCX3</accession>
<feature type="signal peptide" evidence="2">
    <location>
        <begin position="1"/>
        <end position="16"/>
    </location>
</feature>
<proteinExistence type="predicted"/>
<comment type="caution">
    <text evidence="3">The sequence shown here is derived from an EMBL/GenBank/DDBJ whole genome shotgun (WGS) entry which is preliminary data.</text>
</comment>
<feature type="chain" id="PRO_5040787121" evidence="2">
    <location>
        <begin position="17"/>
        <end position="394"/>
    </location>
</feature>
<evidence type="ECO:0000313" key="4">
    <source>
        <dbReference type="Proteomes" id="UP001057455"/>
    </source>
</evidence>
<organism evidence="3 4">
    <name type="scientific">Babesia ovis</name>
    <dbReference type="NCBI Taxonomy" id="5869"/>
    <lineage>
        <taxon>Eukaryota</taxon>
        <taxon>Sar</taxon>
        <taxon>Alveolata</taxon>
        <taxon>Apicomplexa</taxon>
        <taxon>Aconoidasida</taxon>
        <taxon>Piroplasmida</taxon>
        <taxon>Babesiidae</taxon>
        <taxon>Babesia</taxon>
    </lineage>
</organism>
<keyword evidence="4" id="KW-1185">Reference proteome</keyword>